<proteinExistence type="predicted"/>
<dbReference type="EMBL" id="JAGTXO010000003">
    <property type="protein sequence ID" value="KAG8469021.1"/>
    <property type="molecule type" value="Genomic_DNA"/>
</dbReference>
<dbReference type="InterPro" id="IPR036068">
    <property type="entry name" value="Nicotinate_pribotase-like_C"/>
</dbReference>
<comment type="pathway">
    <text evidence="1">Cofactor biosynthesis; NAD(+) biosynthesis.</text>
</comment>
<dbReference type="Gene3D" id="3.20.140.10">
    <property type="entry name" value="nicotinate phosphoribosyltransferase"/>
    <property type="match status" value="1"/>
</dbReference>
<dbReference type="SUPFAM" id="SSF51690">
    <property type="entry name" value="Nicotinate/Quinolinate PRTase C-terminal domain-like"/>
    <property type="match status" value="1"/>
</dbReference>
<name>A0A8J5XU52_DIALT</name>
<dbReference type="OrthoDB" id="413581at2759"/>
<evidence type="ECO:0000256" key="1">
    <source>
        <dbReference type="ARBA" id="ARBA00004790"/>
    </source>
</evidence>
<accession>A0A8J5XU52</accession>
<organism evidence="3 4">
    <name type="scientific">Diacronema lutheri</name>
    <name type="common">Unicellular marine alga</name>
    <name type="synonym">Monochrysis lutheri</name>
    <dbReference type="NCBI Taxonomy" id="2081491"/>
    <lineage>
        <taxon>Eukaryota</taxon>
        <taxon>Haptista</taxon>
        <taxon>Haptophyta</taxon>
        <taxon>Pavlovophyceae</taxon>
        <taxon>Pavlovales</taxon>
        <taxon>Pavlovaceae</taxon>
        <taxon>Diacronema</taxon>
    </lineage>
</organism>
<keyword evidence="4" id="KW-1185">Reference proteome</keyword>
<dbReference type="Proteomes" id="UP000751190">
    <property type="component" value="Unassembled WGS sequence"/>
</dbReference>
<protein>
    <recommendedName>
        <fullName evidence="5">Nicotinate phosphoribosyltransferase</fullName>
    </recommendedName>
</protein>
<dbReference type="AlphaFoldDB" id="A0A8J5XU52"/>
<sequence>MRTLADTTRAELAQLEAAGVLGARGAHAFLAPDAPGTAALDGFDSDGSLTAPDGARVETPALAFLDQYKWSMLPAIRRVEADLGGDVHVIFALNLRTAAARDALAASASTGGALFTELCYALLSLRRRRFDRTAFQCAAGGLALDAATIDAVCGPADAPRALVDDVHFDSARTVVTPDNANSRRGVTVRTRLQRADEATGEAARLDVEVEGPWHRVSWLETPLMQAVHETLLRHRIGCPANPWACEHDATPRACESTPASAEAHTPSEPVAMASAPAQASVANASTVAGVFDWGALKRAVLEAGLRPSDASGFDPDPSSACTEEAGRGTLRSSPRATSHRTTLGRATAADSARAGAPPVTLAYAQWVARALCRCVRAVESANESGLAVALFAGRRSGGLAWLLLQNAYCASALARPLGSASALAAQTLRERRVAAMAPFGTHAHELSMVLGACYPELDELASGTVASHCLGHTLYLALGPPAGDATRPERARLLPMLPDTLGTRAFLRTAAMLRVPPLDALHAAHHGRPLLELFGGARHDSGSAAEFAALVREACVSAEQRDAMLLMESEVASEAELARARSLGYASIGAGGFFGDSEGKWPDSSGAARHPTEVAELVGLADASMAVKPVAVYTRGVRTRVHPIKLGDPSAERSAAGEVAGGSKFQLDTALSTEARAECRARAEWLARCAVRERPSAPEAAVLNAAFDALLSRLLAP</sequence>
<feature type="region of interest" description="Disordered" evidence="2">
    <location>
        <begin position="308"/>
        <end position="350"/>
    </location>
</feature>
<comment type="caution">
    <text evidence="3">The sequence shown here is derived from an EMBL/GenBank/DDBJ whole genome shotgun (WGS) entry which is preliminary data.</text>
</comment>
<dbReference type="GO" id="GO:0009435">
    <property type="term" value="P:NAD+ biosynthetic process"/>
    <property type="evidence" value="ECO:0007669"/>
    <property type="project" value="UniProtKB-UniPathway"/>
</dbReference>
<gene>
    <name evidence="3" type="ORF">KFE25_007539</name>
</gene>
<evidence type="ECO:0008006" key="5">
    <source>
        <dbReference type="Google" id="ProtNLM"/>
    </source>
</evidence>
<reference evidence="3" key="1">
    <citation type="submission" date="2021-05" db="EMBL/GenBank/DDBJ databases">
        <title>The genome of the haptophyte Pavlova lutheri (Diacronema luteri, Pavlovales) - a model for lipid biosynthesis in eukaryotic algae.</title>
        <authorList>
            <person name="Hulatt C.J."/>
            <person name="Posewitz M.C."/>
        </authorList>
    </citation>
    <scope>NUCLEOTIDE SEQUENCE</scope>
    <source>
        <strain evidence="3">NIVA-4/92</strain>
    </source>
</reference>
<evidence type="ECO:0000256" key="2">
    <source>
        <dbReference type="SAM" id="MobiDB-lite"/>
    </source>
</evidence>
<evidence type="ECO:0000313" key="3">
    <source>
        <dbReference type="EMBL" id="KAG8469021.1"/>
    </source>
</evidence>
<dbReference type="UniPathway" id="UPA00253"/>
<feature type="compositionally biased region" description="Polar residues" evidence="2">
    <location>
        <begin position="330"/>
        <end position="341"/>
    </location>
</feature>
<evidence type="ECO:0000313" key="4">
    <source>
        <dbReference type="Proteomes" id="UP000751190"/>
    </source>
</evidence>